<dbReference type="Proteomes" id="UP000237819">
    <property type="component" value="Unassembled WGS sequence"/>
</dbReference>
<organism evidence="1 2">
    <name type="scientific">Blastopirellula marina</name>
    <dbReference type="NCBI Taxonomy" id="124"/>
    <lineage>
        <taxon>Bacteria</taxon>
        <taxon>Pseudomonadati</taxon>
        <taxon>Planctomycetota</taxon>
        <taxon>Planctomycetia</taxon>
        <taxon>Pirellulales</taxon>
        <taxon>Pirellulaceae</taxon>
        <taxon>Blastopirellula</taxon>
    </lineage>
</organism>
<comment type="caution">
    <text evidence="1">The sequence shown here is derived from an EMBL/GenBank/DDBJ whole genome shotgun (WGS) entry which is preliminary data.</text>
</comment>
<gene>
    <name evidence="1" type="ORF">C5Y93_22940</name>
</gene>
<accession>A0A2S8GGG4</accession>
<reference evidence="1 2" key="1">
    <citation type="submission" date="2018-02" db="EMBL/GenBank/DDBJ databases">
        <title>Comparative genomes isolates from brazilian mangrove.</title>
        <authorList>
            <person name="Araujo J.E."/>
            <person name="Taketani R.G."/>
            <person name="Silva M.C.P."/>
            <person name="Loureco M.V."/>
            <person name="Andreote F.D."/>
        </authorList>
    </citation>
    <scope>NUCLEOTIDE SEQUENCE [LARGE SCALE GENOMIC DNA]</scope>
    <source>
        <strain evidence="1 2">Nap-Phe MGV</strain>
    </source>
</reference>
<dbReference type="AlphaFoldDB" id="A0A2S8GGG4"/>
<proteinExistence type="predicted"/>
<evidence type="ECO:0000313" key="2">
    <source>
        <dbReference type="Proteomes" id="UP000237819"/>
    </source>
</evidence>
<sequence length="276" mass="31269">MEQIGKALWEAEEFREAGANHVRHLQVLAASYNADADLDRLYEGLNLLYLSPVLVSDEELLVEGLSMLNEWLEQDNEEDICEDCGRSFVEITFVRHFVEVRLASILLYHETIEALIEKAAKRELEALKKLVRLDRSAVQIPAIAQSLHNAPREIGRTLQAAISHGLTSSWPSEIYLPTIKVALASFYSEVFHAFGLTIGPAKIRELFDIIARSEVGTPADFDLPAGDAAFRKAISRGRPHWRSYVKPLPDYMQKFVRKQVNAQKTQRTRKSRRKAG</sequence>
<evidence type="ECO:0000313" key="1">
    <source>
        <dbReference type="EMBL" id="PQO43513.1"/>
    </source>
</evidence>
<protein>
    <submittedName>
        <fullName evidence="1">Uncharacterized protein</fullName>
    </submittedName>
</protein>
<dbReference type="EMBL" id="PUHZ01000023">
    <property type="protein sequence ID" value="PQO43513.1"/>
    <property type="molecule type" value="Genomic_DNA"/>
</dbReference>
<name>A0A2S8GGG4_9BACT</name>